<organism evidence="1 2">
    <name type="scientific">Colletotrichum musicola</name>
    <dbReference type="NCBI Taxonomy" id="2175873"/>
    <lineage>
        <taxon>Eukaryota</taxon>
        <taxon>Fungi</taxon>
        <taxon>Dikarya</taxon>
        <taxon>Ascomycota</taxon>
        <taxon>Pezizomycotina</taxon>
        <taxon>Sordariomycetes</taxon>
        <taxon>Hypocreomycetidae</taxon>
        <taxon>Glomerellales</taxon>
        <taxon>Glomerellaceae</taxon>
        <taxon>Colletotrichum</taxon>
        <taxon>Colletotrichum orchidearum species complex</taxon>
    </lineage>
</organism>
<dbReference type="AlphaFoldDB" id="A0A8H6U0K6"/>
<reference evidence="1" key="1">
    <citation type="journal article" date="2020" name="Phytopathology">
        <title>Genome Sequence Resources of Colletotrichum truncatum, C. plurivorum, C. musicola, and C. sojae: Four Species Pathogenic to Soybean (Glycine max).</title>
        <authorList>
            <person name="Rogerio F."/>
            <person name="Boufleur T.R."/>
            <person name="Ciampi-Guillardi M."/>
            <person name="Sukno S.A."/>
            <person name="Thon M.R."/>
            <person name="Massola Junior N.S."/>
            <person name="Baroncelli R."/>
        </authorList>
    </citation>
    <scope>NUCLEOTIDE SEQUENCE</scope>
    <source>
        <strain evidence="1">LFN0074</strain>
    </source>
</reference>
<protein>
    <submittedName>
        <fullName evidence="1">Uncharacterized protein</fullName>
    </submittedName>
</protein>
<accession>A0A8H6U0K6</accession>
<name>A0A8H6U0K6_9PEZI</name>
<proteinExistence type="predicted"/>
<gene>
    <name evidence="1" type="ORF">CMUS01_04123</name>
</gene>
<keyword evidence="2" id="KW-1185">Reference proteome</keyword>
<sequence>MQPAQVLGAATSHPTGNRFKVFLSGKNHWQSHRSRPPSRHMFPPFVFPLAARLGCRVAAAAAAAAAAATDVNLTRQL</sequence>
<dbReference type="EMBL" id="WIGM01000108">
    <property type="protein sequence ID" value="KAF6839834.1"/>
    <property type="molecule type" value="Genomic_DNA"/>
</dbReference>
<comment type="caution">
    <text evidence="1">The sequence shown here is derived from an EMBL/GenBank/DDBJ whole genome shotgun (WGS) entry which is preliminary data.</text>
</comment>
<dbReference type="Proteomes" id="UP000639643">
    <property type="component" value="Unassembled WGS sequence"/>
</dbReference>
<evidence type="ECO:0000313" key="1">
    <source>
        <dbReference type="EMBL" id="KAF6839834.1"/>
    </source>
</evidence>
<evidence type="ECO:0000313" key="2">
    <source>
        <dbReference type="Proteomes" id="UP000639643"/>
    </source>
</evidence>